<name>A0A9W8TKX3_9PEZI</name>
<dbReference type="AlphaFoldDB" id="A0A9W8TKX3"/>
<reference evidence="2" key="1">
    <citation type="submission" date="2022-07" db="EMBL/GenBank/DDBJ databases">
        <title>Genome Sequence of Xylaria arbuscula.</title>
        <authorList>
            <person name="Buettner E."/>
        </authorList>
    </citation>
    <scope>NUCLEOTIDE SEQUENCE</scope>
    <source>
        <strain evidence="2">VT107</strain>
    </source>
</reference>
<feature type="compositionally biased region" description="Basic and acidic residues" evidence="1">
    <location>
        <begin position="287"/>
        <end position="298"/>
    </location>
</feature>
<evidence type="ECO:0000313" key="3">
    <source>
        <dbReference type="Proteomes" id="UP001148614"/>
    </source>
</evidence>
<comment type="caution">
    <text evidence="2">The sequence shown here is derived from an EMBL/GenBank/DDBJ whole genome shotgun (WGS) entry which is preliminary data.</text>
</comment>
<feature type="region of interest" description="Disordered" evidence="1">
    <location>
        <begin position="1"/>
        <end position="22"/>
    </location>
</feature>
<sequence length="686" mass="78163">MNPVASASLRRNSDGFDHKSPFKESPLDSFGSINSEKDSFGGMLTSHVTVAFIELNLLDPKSSLSIHLQSWEKSPNAQLETGTIFLQRNHVTAIGDGCNITEIRISWNVRLPDRESEVEDDLTDLTSQHNPLDHRQDPSEPTHRFTVYYQLVVEIYTSHDNGVPHTAHHRPPLDDIYGDVYQRNRETQTKTNWFMCSSRSPPFEHRPTYESIRCIDISASYSYGHPIRETIYDVLIRINMRTKAFVQLILQHLSYELLKDEVDVNTQTSIIPQKLILTVNCRRVDKIGDNTPIHDDNTPKQQKRRTRKRKTAATNEHGALAVRNPVTPQSRSNTKSRKRRRDSEEMESEHTGGQSDSNGTLTKRLCTSDNPDNLACPFYKMYPWKFDRCLTYKMSKMSYVKQHVFRYHDEPDCVTTEQKQEIQRTTERKITSESKWYQIWSILFPGAEKPDSPFVKAQYFAEVLSSIQAFYHKAGPPHILEETLRQVVRDGHTYQEAFDSLLQRIERQVLGGTVGEGLPFSFDKDAERAVSRKSPSTDSREMPPFSSIAAHHNLSPLTLAYNKEDVLALECPSELQLYCSPQPQEAPFVDEIEGTGQQFEPLGDSQPHYLEWPIIFSDNSSLAFQNQDTADYADDVHQMGAIIDFNGCFSSSPTTTCDSDSSTDAYRFLGGDIKSERQVQAGSEAD</sequence>
<proteinExistence type="predicted"/>
<evidence type="ECO:0000256" key="1">
    <source>
        <dbReference type="SAM" id="MobiDB-lite"/>
    </source>
</evidence>
<feature type="region of interest" description="Disordered" evidence="1">
    <location>
        <begin position="287"/>
        <end position="364"/>
    </location>
</feature>
<keyword evidence="3" id="KW-1185">Reference proteome</keyword>
<organism evidence="2 3">
    <name type="scientific">Xylaria arbuscula</name>
    <dbReference type="NCBI Taxonomy" id="114810"/>
    <lineage>
        <taxon>Eukaryota</taxon>
        <taxon>Fungi</taxon>
        <taxon>Dikarya</taxon>
        <taxon>Ascomycota</taxon>
        <taxon>Pezizomycotina</taxon>
        <taxon>Sordariomycetes</taxon>
        <taxon>Xylariomycetidae</taxon>
        <taxon>Xylariales</taxon>
        <taxon>Xylariaceae</taxon>
        <taxon>Xylaria</taxon>
    </lineage>
</organism>
<dbReference type="VEuPathDB" id="FungiDB:F4678DRAFT_268667"/>
<dbReference type="PANTHER" id="PTHR38166">
    <property type="entry name" value="C2H2-TYPE DOMAIN-CONTAINING PROTEIN-RELATED"/>
    <property type="match status" value="1"/>
</dbReference>
<feature type="compositionally biased region" description="Polar residues" evidence="1">
    <location>
        <begin position="351"/>
        <end position="364"/>
    </location>
</feature>
<accession>A0A9W8TKX3</accession>
<dbReference type="PANTHER" id="PTHR38166:SF1">
    <property type="entry name" value="C2H2-TYPE DOMAIN-CONTAINING PROTEIN"/>
    <property type="match status" value="1"/>
</dbReference>
<protein>
    <submittedName>
        <fullName evidence="2">Uncharacterized protein</fullName>
    </submittedName>
</protein>
<feature type="compositionally biased region" description="Basic residues" evidence="1">
    <location>
        <begin position="301"/>
        <end position="311"/>
    </location>
</feature>
<evidence type="ECO:0000313" key="2">
    <source>
        <dbReference type="EMBL" id="KAJ3566913.1"/>
    </source>
</evidence>
<dbReference type="EMBL" id="JANPWZ010001301">
    <property type="protein sequence ID" value="KAJ3566913.1"/>
    <property type="molecule type" value="Genomic_DNA"/>
</dbReference>
<gene>
    <name evidence="2" type="ORF">NPX13_g6962</name>
</gene>
<dbReference type="Proteomes" id="UP001148614">
    <property type="component" value="Unassembled WGS sequence"/>
</dbReference>
<feature type="compositionally biased region" description="Basic and acidic residues" evidence="1">
    <location>
        <begin position="11"/>
        <end position="22"/>
    </location>
</feature>